<sequence>MADYYAQLGLTQDASEEEIKKAYRRLVLATHPDRVPGKEEEFLRIQEAYDTLSDPEKRRAYNRGLSSLGDSLGHIERLARQGLKFHLVESPDLYDHYAYINALFNWTGTKALVAGQDISEQHDTFWEMINYVDYRLCRRQERLHAIYRRNPSDEVKAQLRLIDSHLTKICTVVPVILGCDKRKRLYDLAMGFNHSDEMLEIERLIGGKDVLIQHINQQKTINSAEGIFALRDAHCLTPANFKQLTLIDSESNLFSLSMILDRLWEVSLLTQGNFERLMQQHQHACAIHNGVGRLQLVGILNQKYFEIVVHAGIKAKSVGSAIGELHQLGLLNDETLHTVAQKNPELDFWSPLCDMEKSGELNEETSRSFLWTGPPALHLLTHRLDQMIAHGVYLISQDVGKGKTALLLGLELKKDLKAFFERPLEEQKENLSLFKESFMHKLHAKDDEMAIHREQWKIIVVNIAIALTGIGLIALGIQYALNKRCFFAPTQREQLIENIAQTEWLSPGCS</sequence>
<proteinExistence type="predicted"/>
<accession>A0A098G1X6</accession>
<keyword evidence="2" id="KW-0812">Transmembrane</keyword>
<evidence type="ECO:0000256" key="2">
    <source>
        <dbReference type="SAM" id="Phobius"/>
    </source>
</evidence>
<dbReference type="HOGENOM" id="CLU_626703_0_0_6"/>
<dbReference type="InterPro" id="IPR036869">
    <property type="entry name" value="J_dom_sf"/>
</dbReference>
<organism evidence="4 5">
    <name type="scientific">Legionella fallonii LLAP-10</name>
    <dbReference type="NCBI Taxonomy" id="1212491"/>
    <lineage>
        <taxon>Bacteria</taxon>
        <taxon>Pseudomonadati</taxon>
        <taxon>Pseudomonadota</taxon>
        <taxon>Gammaproteobacteria</taxon>
        <taxon>Legionellales</taxon>
        <taxon>Legionellaceae</taxon>
        <taxon>Legionella</taxon>
    </lineage>
</organism>
<dbReference type="SUPFAM" id="SSF46565">
    <property type="entry name" value="Chaperone J-domain"/>
    <property type="match status" value="1"/>
</dbReference>
<keyword evidence="5" id="KW-1185">Reference proteome</keyword>
<keyword evidence="1" id="KW-0143">Chaperone</keyword>
<dbReference type="EMBL" id="LN614827">
    <property type="protein sequence ID" value="CEG55986.1"/>
    <property type="molecule type" value="Genomic_DNA"/>
</dbReference>
<dbReference type="STRING" id="1212491.LFA_0529"/>
<dbReference type="CDD" id="cd06257">
    <property type="entry name" value="DnaJ"/>
    <property type="match status" value="1"/>
</dbReference>
<evidence type="ECO:0000259" key="3">
    <source>
        <dbReference type="PROSITE" id="PS50076"/>
    </source>
</evidence>
<dbReference type="Proteomes" id="UP000032430">
    <property type="component" value="Chromosome I"/>
</dbReference>
<dbReference type="PANTHER" id="PTHR24074">
    <property type="entry name" value="CO-CHAPERONE PROTEIN DJLA"/>
    <property type="match status" value="1"/>
</dbReference>
<name>A0A098G1X6_9GAMM</name>
<keyword evidence="2" id="KW-0472">Membrane</keyword>
<feature type="domain" description="J" evidence="3">
    <location>
        <begin position="3"/>
        <end position="65"/>
    </location>
</feature>
<dbReference type="PROSITE" id="PS50076">
    <property type="entry name" value="DNAJ_2"/>
    <property type="match status" value="1"/>
</dbReference>
<dbReference type="InterPro" id="IPR001623">
    <property type="entry name" value="DnaJ_domain"/>
</dbReference>
<dbReference type="Pfam" id="PF00226">
    <property type="entry name" value="DnaJ"/>
    <property type="match status" value="1"/>
</dbReference>
<keyword evidence="4" id="KW-0346">Stress response</keyword>
<gene>
    <name evidence="4" type="ORF">LFA_0529</name>
</gene>
<dbReference type="AlphaFoldDB" id="A0A098G1X6"/>
<keyword evidence="2" id="KW-1133">Transmembrane helix</keyword>
<dbReference type="InterPro" id="IPR050817">
    <property type="entry name" value="DjlA_DnaK_co-chaperone"/>
</dbReference>
<dbReference type="Gene3D" id="1.10.287.110">
    <property type="entry name" value="DnaJ domain"/>
    <property type="match status" value="1"/>
</dbReference>
<dbReference type="PRINTS" id="PR00625">
    <property type="entry name" value="JDOMAIN"/>
</dbReference>
<evidence type="ECO:0000313" key="5">
    <source>
        <dbReference type="Proteomes" id="UP000032430"/>
    </source>
</evidence>
<dbReference type="RefSeq" id="WP_045094752.1">
    <property type="nucleotide sequence ID" value="NZ_LN614827.1"/>
</dbReference>
<evidence type="ECO:0000313" key="4">
    <source>
        <dbReference type="EMBL" id="CEG55986.1"/>
    </source>
</evidence>
<reference evidence="5" key="1">
    <citation type="submission" date="2014-09" db="EMBL/GenBank/DDBJ databases">
        <authorList>
            <person name="Gomez-Valero L."/>
        </authorList>
    </citation>
    <scope>NUCLEOTIDE SEQUENCE [LARGE SCALE GENOMIC DNA]</scope>
    <source>
        <strain evidence="5">ATCC700992</strain>
    </source>
</reference>
<protein>
    <submittedName>
        <fullName evidence="4">Heat shock protein DnaJ</fullName>
    </submittedName>
</protein>
<dbReference type="SMART" id="SM00271">
    <property type="entry name" value="DnaJ"/>
    <property type="match status" value="1"/>
</dbReference>
<dbReference type="KEGG" id="lfa:LFA_0529"/>
<evidence type="ECO:0000256" key="1">
    <source>
        <dbReference type="ARBA" id="ARBA00023186"/>
    </source>
</evidence>
<feature type="transmembrane region" description="Helical" evidence="2">
    <location>
        <begin position="459"/>
        <end position="481"/>
    </location>
</feature>
<dbReference type="OrthoDB" id="5635292at2"/>